<dbReference type="EMBL" id="GGEC01070219">
    <property type="protein sequence ID" value="MBX50703.1"/>
    <property type="molecule type" value="Transcribed_RNA"/>
</dbReference>
<accession>A0A2P2P7S9</accession>
<sequence length="35" mass="4144">MLHFTSFLNHMMSNRYLLVCLSLRKNLFSVQVEGN</sequence>
<reference evidence="1" key="1">
    <citation type="submission" date="2018-02" db="EMBL/GenBank/DDBJ databases">
        <title>Rhizophora mucronata_Transcriptome.</title>
        <authorList>
            <person name="Meera S.P."/>
            <person name="Sreeshan A."/>
            <person name="Augustine A."/>
        </authorList>
    </citation>
    <scope>NUCLEOTIDE SEQUENCE</scope>
    <source>
        <tissue evidence="1">Leaf</tissue>
    </source>
</reference>
<evidence type="ECO:0000313" key="1">
    <source>
        <dbReference type="EMBL" id="MBX50703.1"/>
    </source>
</evidence>
<dbReference type="AlphaFoldDB" id="A0A2P2P7S9"/>
<organism evidence="1">
    <name type="scientific">Rhizophora mucronata</name>
    <name type="common">Asiatic mangrove</name>
    <dbReference type="NCBI Taxonomy" id="61149"/>
    <lineage>
        <taxon>Eukaryota</taxon>
        <taxon>Viridiplantae</taxon>
        <taxon>Streptophyta</taxon>
        <taxon>Embryophyta</taxon>
        <taxon>Tracheophyta</taxon>
        <taxon>Spermatophyta</taxon>
        <taxon>Magnoliopsida</taxon>
        <taxon>eudicotyledons</taxon>
        <taxon>Gunneridae</taxon>
        <taxon>Pentapetalae</taxon>
        <taxon>rosids</taxon>
        <taxon>fabids</taxon>
        <taxon>Malpighiales</taxon>
        <taxon>Rhizophoraceae</taxon>
        <taxon>Rhizophora</taxon>
    </lineage>
</organism>
<name>A0A2P2P7S9_RHIMU</name>
<protein>
    <submittedName>
        <fullName evidence="1">Uncharacterized protein</fullName>
    </submittedName>
</protein>
<proteinExistence type="predicted"/>